<reference evidence="1 2" key="1">
    <citation type="journal article" date="2024" name="G3 (Bethesda)">
        <title>Genome assembly of Hibiscus sabdariffa L. provides insights into metabolisms of medicinal natural products.</title>
        <authorList>
            <person name="Kim T."/>
        </authorList>
    </citation>
    <scope>NUCLEOTIDE SEQUENCE [LARGE SCALE GENOMIC DNA]</scope>
    <source>
        <strain evidence="1">TK-2024</strain>
        <tissue evidence="1">Old leaves</tissue>
    </source>
</reference>
<protein>
    <submittedName>
        <fullName evidence="1">Uncharacterized protein</fullName>
    </submittedName>
</protein>
<organism evidence="1 2">
    <name type="scientific">Hibiscus sabdariffa</name>
    <name type="common">roselle</name>
    <dbReference type="NCBI Taxonomy" id="183260"/>
    <lineage>
        <taxon>Eukaryota</taxon>
        <taxon>Viridiplantae</taxon>
        <taxon>Streptophyta</taxon>
        <taxon>Embryophyta</taxon>
        <taxon>Tracheophyta</taxon>
        <taxon>Spermatophyta</taxon>
        <taxon>Magnoliopsida</taxon>
        <taxon>eudicotyledons</taxon>
        <taxon>Gunneridae</taxon>
        <taxon>Pentapetalae</taxon>
        <taxon>rosids</taxon>
        <taxon>malvids</taxon>
        <taxon>Malvales</taxon>
        <taxon>Malvaceae</taxon>
        <taxon>Malvoideae</taxon>
        <taxon>Hibiscus</taxon>
    </lineage>
</organism>
<keyword evidence="2" id="KW-1185">Reference proteome</keyword>
<comment type="caution">
    <text evidence="1">The sequence shown here is derived from an EMBL/GenBank/DDBJ whole genome shotgun (WGS) entry which is preliminary data.</text>
</comment>
<gene>
    <name evidence="1" type="ORF">V6N11_017277</name>
</gene>
<name>A0ABR2TXJ3_9ROSI</name>
<sequence>MERALTFLICMEKAILHDHVVSEQKKLLASHCLQSQKKHLYTIARRKQKAMGGETKDWTTKLKDFLKAWVEGPQFLYTASNPEIVSPLFPSFPCLLLPYNFFWNAIDKGILFFGMSLIVAEDANNLLCNTEHDHQSDRQSVHDDSWSMISRLLAPRHKRIKLDSVRSNTSPPEIMEKNFNPIDASNFCTNKNVEISIEQKQEKEVEAGIQVTTVQLQYLTFTIAAQNINMTSVLAVVKKFESEAFLDVMVLFANTRIEVPIISMVETLYQNLIFKKHITIRLRTQLFGKLTLMEVLLVLQRKWMVVAIAYWSLKASFQWSGFENWKLRLFK</sequence>
<accession>A0ABR2TXJ3</accession>
<dbReference type="Proteomes" id="UP001396334">
    <property type="component" value="Unassembled WGS sequence"/>
</dbReference>
<evidence type="ECO:0000313" key="2">
    <source>
        <dbReference type="Proteomes" id="UP001396334"/>
    </source>
</evidence>
<evidence type="ECO:0000313" key="1">
    <source>
        <dbReference type="EMBL" id="KAK9042198.1"/>
    </source>
</evidence>
<dbReference type="EMBL" id="JBBPBN010000004">
    <property type="protein sequence ID" value="KAK9042198.1"/>
    <property type="molecule type" value="Genomic_DNA"/>
</dbReference>
<proteinExistence type="predicted"/>